<keyword evidence="2 6" id="KW-0645">Protease</keyword>
<keyword evidence="3 6" id="KW-0378">Hydrolase</keyword>
<dbReference type="GeneID" id="14906595"/>
<dbReference type="GO" id="GO:0004198">
    <property type="term" value="F:calcium-dependent cysteine-type endopeptidase activity"/>
    <property type="evidence" value="ECO:0007669"/>
    <property type="project" value="InterPro"/>
</dbReference>
<dbReference type="Pfam" id="PF00648">
    <property type="entry name" value="Peptidase_C2"/>
    <property type="match status" value="1"/>
</dbReference>
<dbReference type="InterPro" id="IPR038765">
    <property type="entry name" value="Papain-like_cys_pep_sf"/>
</dbReference>
<feature type="active site" evidence="5 6">
    <location>
        <position position="301"/>
    </location>
</feature>
<evidence type="ECO:0000256" key="5">
    <source>
        <dbReference type="PIRSR" id="PIRSR622684-1"/>
    </source>
</evidence>
<comment type="similarity">
    <text evidence="1">Belongs to the peptidase C2 family.</text>
</comment>
<evidence type="ECO:0000256" key="3">
    <source>
        <dbReference type="ARBA" id="ARBA00022801"/>
    </source>
</evidence>
<evidence type="ECO:0000259" key="7">
    <source>
        <dbReference type="PROSITE" id="PS50203"/>
    </source>
</evidence>
<organism evidence="8 9">
    <name type="scientific">Ichthyophthirius multifiliis</name>
    <name type="common">White spot disease agent</name>
    <name type="synonym">Ich</name>
    <dbReference type="NCBI Taxonomy" id="5932"/>
    <lineage>
        <taxon>Eukaryota</taxon>
        <taxon>Sar</taxon>
        <taxon>Alveolata</taxon>
        <taxon>Ciliophora</taxon>
        <taxon>Intramacronucleata</taxon>
        <taxon>Oligohymenophorea</taxon>
        <taxon>Hymenostomatida</taxon>
        <taxon>Ophryoglenina</taxon>
        <taxon>Ichthyophthirius</taxon>
    </lineage>
</organism>
<evidence type="ECO:0000313" key="8">
    <source>
        <dbReference type="EMBL" id="EGR30491.1"/>
    </source>
</evidence>
<dbReference type="PANTHER" id="PTHR10183:SF379">
    <property type="entry name" value="CALPAIN-5"/>
    <property type="match status" value="1"/>
</dbReference>
<dbReference type="InterPro" id="IPR001300">
    <property type="entry name" value="Peptidase_C2_calpain_cat"/>
</dbReference>
<dbReference type="Gene3D" id="3.90.70.10">
    <property type="entry name" value="Cysteine proteinases"/>
    <property type="match status" value="1"/>
</dbReference>
<protein>
    <recommendedName>
        <fullName evidence="7">Calpain catalytic domain-containing protein</fullName>
    </recommendedName>
</protein>
<accession>G0QWB9</accession>
<evidence type="ECO:0000313" key="9">
    <source>
        <dbReference type="Proteomes" id="UP000008983"/>
    </source>
</evidence>
<dbReference type="GO" id="GO:0006508">
    <property type="term" value="P:proteolysis"/>
    <property type="evidence" value="ECO:0007669"/>
    <property type="project" value="UniProtKB-KW"/>
</dbReference>
<dbReference type="OrthoDB" id="292944at2759"/>
<dbReference type="Proteomes" id="UP000008983">
    <property type="component" value="Unassembled WGS sequence"/>
</dbReference>
<dbReference type="InterPro" id="IPR022684">
    <property type="entry name" value="Calpain_cysteine_protease"/>
</dbReference>
<evidence type="ECO:0000256" key="4">
    <source>
        <dbReference type="ARBA" id="ARBA00022807"/>
    </source>
</evidence>
<dbReference type="eggNOG" id="KOG0045">
    <property type="taxonomic scope" value="Eukaryota"/>
</dbReference>
<dbReference type="CDD" id="cd00044">
    <property type="entry name" value="CysPc"/>
    <property type="match status" value="1"/>
</dbReference>
<sequence>MNNTEIILNKDKQLLNIDFKSEIIYNNELQSNSNLRKTYNMRKRRKPLQLQQSSIQQTFNQEYGTNTVEYDIIIEECQHALNLEDKIWTDKSFPARRESLCKEFNKLSNNVQNSWRQITWKRPSEFLNSENIKLFDVIEPDDIKQGLLGDCYLLCALSALAEQQELVERLFHVKVKSDYGIYSIWLNIDGEWKNINIDDQIPYKGRQPAFSRGQGDEIWVLLLEKAYAKAYGSYYVIEGGNPAQALRDLTGAPYENVDNISHEEFWKYLEENDNEKNVLTCYTKQTEKREEENQLGLLSGHAYSILDHKNVIDSNGEEGKIVKIRNPWGNWQLQSQKRLFLQQYFL</sequence>
<evidence type="ECO:0000256" key="6">
    <source>
        <dbReference type="PROSITE-ProRule" id="PRU00239"/>
    </source>
</evidence>
<keyword evidence="4 6" id="KW-0788">Thiol protease</keyword>
<dbReference type="RefSeq" id="XP_004032078.1">
    <property type="nucleotide sequence ID" value="XM_004032030.1"/>
</dbReference>
<feature type="active site" evidence="5 6">
    <location>
        <position position="151"/>
    </location>
</feature>
<proteinExistence type="inferred from homology"/>
<dbReference type="PROSITE" id="PS50203">
    <property type="entry name" value="CALPAIN_CAT"/>
    <property type="match status" value="1"/>
</dbReference>
<evidence type="ECO:0000256" key="1">
    <source>
        <dbReference type="ARBA" id="ARBA00007623"/>
    </source>
</evidence>
<dbReference type="PRINTS" id="PR00704">
    <property type="entry name" value="CALPAIN"/>
</dbReference>
<dbReference type="AlphaFoldDB" id="G0QWB9"/>
<dbReference type="SMART" id="SM00230">
    <property type="entry name" value="CysPc"/>
    <property type="match status" value="1"/>
</dbReference>
<keyword evidence="9" id="KW-1185">Reference proteome</keyword>
<feature type="domain" description="Calpain catalytic" evidence="7">
    <location>
        <begin position="87"/>
        <end position="330"/>
    </location>
</feature>
<dbReference type="OMA" id="THMDENT"/>
<dbReference type="SUPFAM" id="SSF54001">
    <property type="entry name" value="Cysteine proteinases"/>
    <property type="match status" value="1"/>
</dbReference>
<reference evidence="8 9" key="1">
    <citation type="submission" date="2011-07" db="EMBL/GenBank/DDBJ databases">
        <authorList>
            <person name="Coyne R."/>
            <person name="Brami D."/>
            <person name="Johnson J."/>
            <person name="Hostetler J."/>
            <person name="Hannick L."/>
            <person name="Clark T."/>
            <person name="Cassidy-Hanley D."/>
            <person name="Inman J."/>
        </authorList>
    </citation>
    <scope>NUCLEOTIDE SEQUENCE [LARGE SCALE GENOMIC DNA]</scope>
    <source>
        <strain evidence="8 9">G5</strain>
    </source>
</reference>
<dbReference type="InParanoid" id="G0QWB9"/>
<gene>
    <name evidence="8" type="ORF">IMG5_130830</name>
</gene>
<name>G0QWB9_ICHMU</name>
<evidence type="ECO:0000256" key="2">
    <source>
        <dbReference type="ARBA" id="ARBA00022670"/>
    </source>
</evidence>
<dbReference type="EMBL" id="GL983987">
    <property type="protein sequence ID" value="EGR30491.1"/>
    <property type="molecule type" value="Genomic_DNA"/>
</dbReference>
<dbReference type="PANTHER" id="PTHR10183">
    <property type="entry name" value="CALPAIN"/>
    <property type="match status" value="1"/>
</dbReference>
<dbReference type="STRING" id="857967.G0QWB9"/>
<feature type="active site" evidence="5 6">
    <location>
        <position position="326"/>
    </location>
</feature>